<reference evidence="2 3" key="1">
    <citation type="submission" date="2023-09" db="EMBL/GenBank/DDBJ databases">
        <authorList>
            <person name="Wang M."/>
        </authorList>
    </citation>
    <scope>NUCLEOTIDE SEQUENCE [LARGE SCALE GENOMIC DNA]</scope>
    <source>
        <strain evidence="2">GT-2023</strain>
        <tissue evidence="2">Liver</tissue>
    </source>
</reference>
<name>A0ABR3NSU3_9TELE</name>
<evidence type="ECO:0000313" key="2">
    <source>
        <dbReference type="EMBL" id="KAL1279666.1"/>
    </source>
</evidence>
<dbReference type="EMBL" id="JAYMGO010000002">
    <property type="protein sequence ID" value="KAL1279666.1"/>
    <property type="molecule type" value="Genomic_DNA"/>
</dbReference>
<feature type="region of interest" description="Disordered" evidence="1">
    <location>
        <begin position="1"/>
        <end position="37"/>
    </location>
</feature>
<evidence type="ECO:0000313" key="3">
    <source>
        <dbReference type="Proteomes" id="UP001558613"/>
    </source>
</evidence>
<accession>A0ABR3NSU3</accession>
<dbReference type="PANTHER" id="PTHR12856">
    <property type="entry name" value="TRANSCRIPTION INITIATION FACTOR IIH-RELATED"/>
    <property type="match status" value="1"/>
</dbReference>
<feature type="compositionally biased region" description="Basic and acidic residues" evidence="1">
    <location>
        <begin position="1"/>
        <end position="16"/>
    </location>
</feature>
<feature type="compositionally biased region" description="Basic and acidic residues" evidence="1">
    <location>
        <begin position="23"/>
        <end position="36"/>
    </location>
</feature>
<proteinExistence type="predicted"/>
<dbReference type="InterPro" id="IPR027079">
    <property type="entry name" value="Tfb1/GTF2H1"/>
</dbReference>
<gene>
    <name evidence="2" type="ORF">QQF64_014266</name>
</gene>
<organism evidence="2 3">
    <name type="scientific">Cirrhinus molitorella</name>
    <name type="common">mud carp</name>
    <dbReference type="NCBI Taxonomy" id="172907"/>
    <lineage>
        <taxon>Eukaryota</taxon>
        <taxon>Metazoa</taxon>
        <taxon>Chordata</taxon>
        <taxon>Craniata</taxon>
        <taxon>Vertebrata</taxon>
        <taxon>Euteleostomi</taxon>
        <taxon>Actinopterygii</taxon>
        <taxon>Neopterygii</taxon>
        <taxon>Teleostei</taxon>
        <taxon>Ostariophysi</taxon>
        <taxon>Cypriniformes</taxon>
        <taxon>Cyprinidae</taxon>
        <taxon>Labeoninae</taxon>
        <taxon>Labeonini</taxon>
        <taxon>Cirrhinus</taxon>
    </lineage>
</organism>
<comment type="caution">
    <text evidence="2">The sequence shown here is derived from an EMBL/GenBank/DDBJ whole genome shotgun (WGS) entry which is preliminary data.</text>
</comment>
<evidence type="ECO:0000256" key="1">
    <source>
        <dbReference type="SAM" id="MobiDB-lite"/>
    </source>
</evidence>
<dbReference type="Proteomes" id="UP001558613">
    <property type="component" value="Unassembled WGS sequence"/>
</dbReference>
<sequence>MNSHEHPQVQDEHDYDQPPEFRGPLEDKSPETDRKLQRCSSHYGQQHCCQCPRWTSRDHSRSRTHYSKWRGMGLNISAQNNLPLDLLLKGASFRQLESLQVKLQEAIEYDDLQGDSGRRTIALNLKKSDRYSHGPIPLQSQHYSSSQDIINSISIIQHEMRNYKPRLTQVMSSSAASSAITALSPGGLLMQSGGQQTINRETINTSNSELKHFIQAVGELLRHFWSCFPVNTPFLEEKVVKMKSNLERFQLTKLRPFQEKIQRQYLSTNVRPRPLHLL</sequence>
<keyword evidence="3" id="KW-1185">Reference proteome</keyword>
<protein>
    <submittedName>
        <fullName evidence="2">Uncharacterized protein</fullName>
    </submittedName>
</protein>